<evidence type="ECO:0000259" key="1">
    <source>
        <dbReference type="PROSITE" id="PS50887"/>
    </source>
</evidence>
<dbReference type="SUPFAM" id="SSF54631">
    <property type="entry name" value="CBS-domain pair"/>
    <property type="match status" value="1"/>
</dbReference>
<dbReference type="SUPFAM" id="SSF52172">
    <property type="entry name" value="CheY-like"/>
    <property type="match status" value="1"/>
</dbReference>
<accession>A0A5B9Q5V9</accession>
<dbReference type="Gene3D" id="3.10.580.10">
    <property type="entry name" value="CBS-domain"/>
    <property type="match status" value="1"/>
</dbReference>
<dbReference type="InterPro" id="IPR000160">
    <property type="entry name" value="GGDEF_dom"/>
</dbReference>
<evidence type="ECO:0000313" key="2">
    <source>
        <dbReference type="EMBL" id="QEG34454.1"/>
    </source>
</evidence>
<keyword evidence="3" id="KW-1185">Reference proteome</keyword>
<dbReference type="AlphaFoldDB" id="A0A5B9Q5V9"/>
<dbReference type="SMART" id="SM00267">
    <property type="entry name" value="GGDEF"/>
    <property type="match status" value="1"/>
</dbReference>
<name>A0A5B9Q5V9_9BACT</name>
<feature type="domain" description="GGDEF" evidence="1">
    <location>
        <begin position="163"/>
        <end position="295"/>
    </location>
</feature>
<dbReference type="EMBL" id="CP042913">
    <property type="protein sequence ID" value="QEG34454.1"/>
    <property type="molecule type" value="Genomic_DNA"/>
</dbReference>
<dbReference type="InterPro" id="IPR043128">
    <property type="entry name" value="Rev_trsase/Diguanyl_cyclase"/>
</dbReference>
<dbReference type="RefSeq" id="WP_168205120.1">
    <property type="nucleotide sequence ID" value="NZ_CP042913.1"/>
</dbReference>
<dbReference type="Pfam" id="PF00990">
    <property type="entry name" value="GGDEF"/>
    <property type="match status" value="1"/>
</dbReference>
<proteinExistence type="predicted"/>
<dbReference type="PROSITE" id="PS50887">
    <property type="entry name" value="GGDEF"/>
    <property type="match status" value="1"/>
</dbReference>
<evidence type="ECO:0000313" key="3">
    <source>
        <dbReference type="Proteomes" id="UP000323917"/>
    </source>
</evidence>
<dbReference type="KEGG" id="bgok:Pr1d_17340"/>
<dbReference type="Proteomes" id="UP000323917">
    <property type="component" value="Chromosome"/>
</dbReference>
<dbReference type="Gene3D" id="3.30.70.270">
    <property type="match status" value="1"/>
</dbReference>
<dbReference type="InterPro" id="IPR029787">
    <property type="entry name" value="Nucleotide_cyclase"/>
</dbReference>
<sequence>MTSSATRFPVTILSTDTTALREISWTLSSFGYEVVASSDWSDLAAWRRNATASLLLIDARDGKECREVLCSPRTTHFIYRIAFYGTESSTNPDQLLDLGADDLVRFPVNIGELLSRLKSGARRLEFEERFNRASSLDPQTGIATRSGFVRQLERQLRTKNDAQDGALVVMGIDALSRLHMQKGYFAVREATTMLAQCLNEKLSDEDLCGIVQEGEFAVLLQGCTVSEGIELAQDISKQVNHKYSASHGENSSLSISGVVLNWPAGDTAEDAVTRGTTALSQVRGYGGNLILDANDVEQEFSTWKQKFPPYHEVYAQHVMEALPLVLPKDGLGSGENQSLGIYSFASNQTLPPCVPVVDEKGQLLGALESDSFRQSGSDVFHTIDEHLVPVSDTVKVDMRLDEIISSMAMAQKDYLVVVENEKPVGYITYDNLAALTVDPIDEQSGLDPAEAGLNSLVVALS</sequence>
<dbReference type="SUPFAM" id="SSF55073">
    <property type="entry name" value="Nucleotide cyclase"/>
    <property type="match status" value="1"/>
</dbReference>
<protein>
    <submittedName>
        <fullName evidence="2">Response regulator PleD</fullName>
    </submittedName>
</protein>
<dbReference type="InterPro" id="IPR011006">
    <property type="entry name" value="CheY-like_superfamily"/>
</dbReference>
<gene>
    <name evidence="2" type="ORF">Pr1d_17340</name>
</gene>
<organism evidence="2 3">
    <name type="scientific">Bythopirellula goksoeyrii</name>
    <dbReference type="NCBI Taxonomy" id="1400387"/>
    <lineage>
        <taxon>Bacteria</taxon>
        <taxon>Pseudomonadati</taxon>
        <taxon>Planctomycetota</taxon>
        <taxon>Planctomycetia</taxon>
        <taxon>Pirellulales</taxon>
        <taxon>Lacipirellulaceae</taxon>
        <taxon>Bythopirellula</taxon>
    </lineage>
</organism>
<reference evidence="2 3" key="1">
    <citation type="submission" date="2019-08" db="EMBL/GenBank/DDBJ databases">
        <title>Deep-cultivation of Planctomycetes and their phenomic and genomic characterization uncovers novel biology.</title>
        <authorList>
            <person name="Wiegand S."/>
            <person name="Jogler M."/>
            <person name="Boedeker C."/>
            <person name="Pinto D."/>
            <person name="Vollmers J."/>
            <person name="Rivas-Marin E."/>
            <person name="Kohn T."/>
            <person name="Peeters S.H."/>
            <person name="Heuer A."/>
            <person name="Rast P."/>
            <person name="Oberbeckmann S."/>
            <person name="Bunk B."/>
            <person name="Jeske O."/>
            <person name="Meyerdierks A."/>
            <person name="Storesund J.E."/>
            <person name="Kallscheuer N."/>
            <person name="Luecker S."/>
            <person name="Lage O.M."/>
            <person name="Pohl T."/>
            <person name="Merkel B.J."/>
            <person name="Hornburger P."/>
            <person name="Mueller R.-W."/>
            <person name="Bruemmer F."/>
            <person name="Labrenz M."/>
            <person name="Spormann A.M."/>
            <person name="Op den Camp H."/>
            <person name="Overmann J."/>
            <person name="Amann R."/>
            <person name="Jetten M.S.M."/>
            <person name="Mascher T."/>
            <person name="Medema M.H."/>
            <person name="Devos D.P."/>
            <person name="Kaster A.-K."/>
            <person name="Ovreas L."/>
            <person name="Rohde M."/>
            <person name="Galperin M.Y."/>
            <person name="Jogler C."/>
        </authorList>
    </citation>
    <scope>NUCLEOTIDE SEQUENCE [LARGE SCALE GENOMIC DNA]</scope>
    <source>
        <strain evidence="2 3">Pr1d</strain>
    </source>
</reference>
<dbReference type="InterPro" id="IPR046342">
    <property type="entry name" value="CBS_dom_sf"/>
</dbReference>